<dbReference type="Gene3D" id="3.30.565.10">
    <property type="entry name" value="Histidine kinase-like ATPase, C-terminal domain"/>
    <property type="match status" value="1"/>
</dbReference>
<evidence type="ECO:0000256" key="1">
    <source>
        <dbReference type="ARBA" id="ARBA00022679"/>
    </source>
</evidence>
<keyword evidence="3" id="KW-0902">Two-component regulatory system</keyword>
<protein>
    <submittedName>
        <fullName evidence="6">Histidine kinase</fullName>
    </submittedName>
</protein>
<feature type="domain" description="Signal transduction histidine kinase subgroup 3 dimerisation and phosphoacceptor" evidence="5">
    <location>
        <begin position="176"/>
        <end position="240"/>
    </location>
</feature>
<gene>
    <name evidence="6" type="ORF">OHA22_39950</name>
</gene>
<evidence type="ECO:0000259" key="5">
    <source>
        <dbReference type="Pfam" id="PF07730"/>
    </source>
</evidence>
<dbReference type="GO" id="GO:0016020">
    <property type="term" value="C:membrane"/>
    <property type="evidence" value="ECO:0007669"/>
    <property type="project" value="InterPro"/>
</dbReference>
<keyword evidence="4" id="KW-0472">Membrane</keyword>
<evidence type="ECO:0000256" key="4">
    <source>
        <dbReference type="SAM" id="Phobius"/>
    </source>
</evidence>
<evidence type="ECO:0000256" key="3">
    <source>
        <dbReference type="ARBA" id="ARBA00023012"/>
    </source>
</evidence>
<feature type="transmembrane region" description="Helical" evidence="4">
    <location>
        <begin position="134"/>
        <end position="152"/>
    </location>
</feature>
<name>A0AAU2AC04_9ACTN</name>
<keyword evidence="1" id="KW-0808">Transferase</keyword>
<dbReference type="InterPro" id="IPR011712">
    <property type="entry name" value="Sig_transdc_His_kin_sub3_dim/P"/>
</dbReference>
<dbReference type="PANTHER" id="PTHR24421:SF63">
    <property type="entry name" value="SENSOR HISTIDINE KINASE DESK"/>
    <property type="match status" value="1"/>
</dbReference>
<dbReference type="InterPro" id="IPR036890">
    <property type="entry name" value="HATPase_C_sf"/>
</dbReference>
<reference evidence="6" key="1">
    <citation type="submission" date="2022-10" db="EMBL/GenBank/DDBJ databases">
        <title>The complete genomes of actinobacterial strains from the NBC collection.</title>
        <authorList>
            <person name="Joergensen T.S."/>
            <person name="Alvarez Arevalo M."/>
            <person name="Sterndorff E.B."/>
            <person name="Faurdal D."/>
            <person name="Vuksanovic O."/>
            <person name="Mourched A.-S."/>
            <person name="Charusanti P."/>
            <person name="Shaw S."/>
            <person name="Blin K."/>
            <person name="Weber T."/>
        </authorList>
    </citation>
    <scope>NUCLEOTIDE SEQUENCE</scope>
    <source>
        <strain evidence="6">NBC_00093</strain>
    </source>
</reference>
<dbReference type="Gene3D" id="1.20.5.1930">
    <property type="match status" value="1"/>
</dbReference>
<proteinExistence type="predicted"/>
<dbReference type="PANTHER" id="PTHR24421">
    <property type="entry name" value="NITRATE/NITRITE SENSOR PROTEIN NARX-RELATED"/>
    <property type="match status" value="1"/>
</dbReference>
<feature type="transmembrane region" description="Helical" evidence="4">
    <location>
        <begin position="65"/>
        <end position="86"/>
    </location>
</feature>
<evidence type="ECO:0000256" key="2">
    <source>
        <dbReference type="ARBA" id="ARBA00022777"/>
    </source>
</evidence>
<evidence type="ECO:0000313" key="6">
    <source>
        <dbReference type="EMBL" id="WTT21273.1"/>
    </source>
</evidence>
<dbReference type="GO" id="GO:0046983">
    <property type="term" value="F:protein dimerization activity"/>
    <property type="evidence" value="ECO:0007669"/>
    <property type="project" value="InterPro"/>
</dbReference>
<dbReference type="InterPro" id="IPR050482">
    <property type="entry name" value="Sensor_HK_TwoCompSys"/>
</dbReference>
<feature type="transmembrane region" description="Helical" evidence="4">
    <location>
        <begin position="106"/>
        <end position="127"/>
    </location>
</feature>
<keyword evidence="4" id="KW-1133">Transmembrane helix</keyword>
<keyword evidence="4" id="KW-0812">Transmembrane</keyword>
<feature type="transmembrane region" description="Helical" evidence="4">
    <location>
        <begin position="35"/>
        <end position="53"/>
    </location>
</feature>
<dbReference type="Pfam" id="PF07730">
    <property type="entry name" value="HisKA_3"/>
    <property type="match status" value="1"/>
</dbReference>
<dbReference type="GO" id="GO:0000155">
    <property type="term" value="F:phosphorelay sensor kinase activity"/>
    <property type="evidence" value="ECO:0007669"/>
    <property type="project" value="InterPro"/>
</dbReference>
<accession>A0AAU2AC04</accession>
<dbReference type="EMBL" id="CP108222">
    <property type="protein sequence ID" value="WTT21273.1"/>
    <property type="molecule type" value="Genomic_DNA"/>
</dbReference>
<dbReference type="AlphaFoldDB" id="A0AAU2AC04"/>
<keyword evidence="2 6" id="KW-0418">Kinase</keyword>
<organism evidence="6">
    <name type="scientific">Streptomyces sp. NBC_00093</name>
    <dbReference type="NCBI Taxonomy" id="2975649"/>
    <lineage>
        <taxon>Bacteria</taxon>
        <taxon>Bacillati</taxon>
        <taxon>Actinomycetota</taxon>
        <taxon>Actinomycetes</taxon>
        <taxon>Kitasatosporales</taxon>
        <taxon>Streptomycetaceae</taxon>
        <taxon>Streptomyces</taxon>
    </lineage>
</organism>
<sequence>MRVPRVAGRVVLLATSGLLPMGVLAVVARRPGTVAGAVALTALFASYGIQLVHSAPQLRSLRDRFGVPALVLQGGLALLPLLAFGFGWPGMFGLFAGSVPLVVEGAVGRALGGLVAVGGAGVSGVVLQQAWRDWTLSCAATVAVGLAVYGITRLADLAVRAHGEREELAWRAVAQERRRFARDLHDLLGYSLSAIALKTDLAHRLVRGEPERALAELDSARDVAQQALADVRTVARGYRELSFTVEAESARSLLAAADIRASVDVRSEVPGAVGSVLATVLREGVTNLIRHSDATQCRIEVRDLGTGFIRFTLANDGVRGGRDARGGRRPGGLGNLAERLAAVGGRLTVDTDERGWYRVTAEAPSEPTVDPGEHA</sequence>